<gene>
    <name evidence="8" type="ordered locus">Jden_0858</name>
</gene>
<name>C7R2E9_JONDD</name>
<feature type="transmembrane region" description="Helical" evidence="6">
    <location>
        <begin position="106"/>
        <end position="128"/>
    </location>
</feature>
<dbReference type="RefSeq" id="WP_015771148.1">
    <property type="nucleotide sequence ID" value="NC_013174.1"/>
</dbReference>
<dbReference type="PANTHER" id="PTHR35007:SF4">
    <property type="entry name" value="CONSERVED TRANSMEMBRANE PROTEIN-RELATED"/>
    <property type="match status" value="1"/>
</dbReference>
<keyword evidence="3 6" id="KW-0812">Transmembrane</keyword>
<evidence type="ECO:0000256" key="6">
    <source>
        <dbReference type="SAM" id="Phobius"/>
    </source>
</evidence>
<keyword evidence="5 6" id="KW-0472">Membrane</keyword>
<dbReference type="Pfam" id="PF00482">
    <property type="entry name" value="T2SSF"/>
    <property type="match status" value="1"/>
</dbReference>
<organism evidence="8 9">
    <name type="scientific">Jonesia denitrificans (strain ATCC 14870 / DSM 20603 / BCRC 15368 / CIP 55.134 / JCM 11481 / NBRC 15587 / NCTC 10816 / Prevot 55134)</name>
    <name type="common">Listeria denitrificans</name>
    <dbReference type="NCBI Taxonomy" id="471856"/>
    <lineage>
        <taxon>Bacteria</taxon>
        <taxon>Bacillati</taxon>
        <taxon>Actinomycetota</taxon>
        <taxon>Actinomycetes</taxon>
        <taxon>Micrococcales</taxon>
        <taxon>Jonesiaceae</taxon>
        <taxon>Jonesia</taxon>
    </lineage>
</organism>
<evidence type="ECO:0000256" key="1">
    <source>
        <dbReference type="ARBA" id="ARBA00004651"/>
    </source>
</evidence>
<reference evidence="8 9" key="1">
    <citation type="journal article" date="2009" name="Stand. Genomic Sci.">
        <title>Complete genome sequence of Jonesia denitrificans type strain (Prevot 55134).</title>
        <authorList>
            <person name="Pukall R."/>
            <person name="Gehrich-Schroter G."/>
            <person name="Lapidus A."/>
            <person name="Nolan M."/>
            <person name="Glavina Del Rio T."/>
            <person name="Lucas S."/>
            <person name="Chen F."/>
            <person name="Tice H."/>
            <person name="Pitluck S."/>
            <person name="Cheng J.F."/>
            <person name="Copeland A."/>
            <person name="Saunders E."/>
            <person name="Brettin T."/>
            <person name="Detter J.C."/>
            <person name="Bruce D."/>
            <person name="Goodwin L."/>
            <person name="Pati A."/>
            <person name="Ivanova N."/>
            <person name="Mavromatis K."/>
            <person name="Ovchinnikova G."/>
            <person name="Chen A."/>
            <person name="Palaniappan K."/>
            <person name="Land M."/>
            <person name="Hauser L."/>
            <person name="Chang Y.J."/>
            <person name="Jeffries C.D."/>
            <person name="Chain P."/>
            <person name="Goker M."/>
            <person name="Bristow J."/>
            <person name="Eisen J.A."/>
            <person name="Markowitz V."/>
            <person name="Hugenholtz P."/>
            <person name="Kyrpides N.C."/>
            <person name="Klenk H.P."/>
            <person name="Han C."/>
        </authorList>
    </citation>
    <scope>NUCLEOTIDE SEQUENCE [LARGE SCALE GENOMIC DNA]</scope>
    <source>
        <strain evidence="9">ATCC 14870 / DSM 20603 / BCRC 15368 / CIP 55.134 / JCM 11481 / NBRC 15587 / NCTC 10816 / Prevot 55134</strain>
    </source>
</reference>
<keyword evidence="4 6" id="KW-1133">Transmembrane helix</keyword>
<evidence type="ECO:0000256" key="5">
    <source>
        <dbReference type="ARBA" id="ARBA00023136"/>
    </source>
</evidence>
<dbReference type="Proteomes" id="UP000000628">
    <property type="component" value="Chromosome"/>
</dbReference>
<dbReference type="STRING" id="471856.Jden_0858"/>
<dbReference type="KEGG" id="jde:Jden_0858"/>
<dbReference type="OrthoDB" id="5185234at2"/>
<comment type="subcellular location">
    <subcellularLocation>
        <location evidence="1">Cell membrane</location>
        <topology evidence="1">Multi-pass membrane protein</topology>
    </subcellularLocation>
</comment>
<feature type="transmembrane region" description="Helical" evidence="6">
    <location>
        <begin position="134"/>
        <end position="152"/>
    </location>
</feature>
<feature type="transmembrane region" description="Helical" evidence="6">
    <location>
        <begin position="281"/>
        <end position="301"/>
    </location>
</feature>
<proteinExistence type="predicted"/>
<keyword evidence="9" id="KW-1185">Reference proteome</keyword>
<dbReference type="Gene3D" id="1.20.81.30">
    <property type="entry name" value="Type II secretion system (T2SS), domain F"/>
    <property type="match status" value="1"/>
</dbReference>
<evidence type="ECO:0000256" key="4">
    <source>
        <dbReference type="ARBA" id="ARBA00022989"/>
    </source>
</evidence>
<dbReference type="HOGENOM" id="CLU_056917_1_0_11"/>
<evidence type="ECO:0000313" key="8">
    <source>
        <dbReference type="EMBL" id="ACV08520.1"/>
    </source>
</evidence>
<protein>
    <submittedName>
        <fullName evidence="8">Type II secretion system protein</fullName>
    </submittedName>
</protein>
<evidence type="ECO:0000313" key="9">
    <source>
        <dbReference type="Proteomes" id="UP000000628"/>
    </source>
</evidence>
<dbReference type="AlphaFoldDB" id="C7R2E9"/>
<feature type="domain" description="Type II secretion system protein GspF" evidence="7">
    <location>
        <begin position="175"/>
        <end position="300"/>
    </location>
</feature>
<evidence type="ECO:0000256" key="2">
    <source>
        <dbReference type="ARBA" id="ARBA00022475"/>
    </source>
</evidence>
<evidence type="ECO:0000256" key="3">
    <source>
        <dbReference type="ARBA" id="ARBA00022692"/>
    </source>
</evidence>
<dbReference type="EMBL" id="CP001706">
    <property type="protein sequence ID" value="ACV08520.1"/>
    <property type="molecule type" value="Genomic_DNA"/>
</dbReference>
<feature type="transmembrane region" description="Helical" evidence="6">
    <location>
        <begin position="6"/>
        <end position="26"/>
    </location>
</feature>
<evidence type="ECO:0000259" key="7">
    <source>
        <dbReference type="Pfam" id="PF00482"/>
    </source>
</evidence>
<sequence length="311" mass="33595">MTPPLILGGTLGFVLGLGLWAIMAALTSRRVTLMERITPYLASHEAPESRLGPSETTSPFAVFARLIAPWTNTLVRLVTTVSSPNAQTEKRLAKARRNITLHQYRLHQVAAGTAGLTLGILVSLYLAIYRNAHIVALIILVIAAAIAGVAACEQHLTHTIRRRSERIILEFPTIAELLALAVAAGEPPATALDRVSRTSNGELSHELAIVMNEVRSGEPLTDALTRFGDRVDLPLITRFAEGVTVAIERGTPLAAVLRAQAQEARDAGHRTLMEVGGQREILMMVPVVFIILPISIVFAVFPSFTALSFLP</sequence>
<accession>C7R2E9</accession>
<dbReference type="InterPro" id="IPR018076">
    <property type="entry name" value="T2SS_GspF_dom"/>
</dbReference>
<dbReference type="GO" id="GO:0005886">
    <property type="term" value="C:plasma membrane"/>
    <property type="evidence" value="ECO:0007669"/>
    <property type="project" value="UniProtKB-SubCell"/>
</dbReference>
<dbReference type="eggNOG" id="COG2064">
    <property type="taxonomic scope" value="Bacteria"/>
</dbReference>
<dbReference type="InterPro" id="IPR042094">
    <property type="entry name" value="T2SS_GspF_sf"/>
</dbReference>
<dbReference type="PANTHER" id="PTHR35007">
    <property type="entry name" value="INTEGRAL MEMBRANE PROTEIN-RELATED"/>
    <property type="match status" value="1"/>
</dbReference>
<keyword evidence="2" id="KW-1003">Cell membrane</keyword>